<accession>A0A915E5G5</accession>
<evidence type="ECO:0000313" key="2">
    <source>
        <dbReference type="Proteomes" id="UP000887574"/>
    </source>
</evidence>
<evidence type="ECO:0000256" key="1">
    <source>
        <dbReference type="SAM" id="Phobius"/>
    </source>
</evidence>
<protein>
    <submittedName>
        <fullName evidence="3">Uncharacterized protein</fullName>
    </submittedName>
</protein>
<keyword evidence="1" id="KW-0812">Transmembrane</keyword>
<feature type="transmembrane region" description="Helical" evidence="1">
    <location>
        <begin position="43"/>
        <end position="62"/>
    </location>
</feature>
<sequence>MAPHPDYHQHAILPFYCNKTAKPKNGTSLVYTTPRNFRISSNFFPVFIFPICQSFLIFRHFFLRINLAEVQAQAQTRYWYTPISYLQLCLRFRLQKEIFGSRYSLLFMVSD</sequence>
<organism evidence="2 3">
    <name type="scientific">Ditylenchus dipsaci</name>
    <dbReference type="NCBI Taxonomy" id="166011"/>
    <lineage>
        <taxon>Eukaryota</taxon>
        <taxon>Metazoa</taxon>
        <taxon>Ecdysozoa</taxon>
        <taxon>Nematoda</taxon>
        <taxon>Chromadorea</taxon>
        <taxon>Rhabditida</taxon>
        <taxon>Tylenchina</taxon>
        <taxon>Tylenchomorpha</taxon>
        <taxon>Sphaerularioidea</taxon>
        <taxon>Anguinidae</taxon>
        <taxon>Anguininae</taxon>
        <taxon>Ditylenchus</taxon>
    </lineage>
</organism>
<keyword evidence="2" id="KW-1185">Reference proteome</keyword>
<dbReference type="AlphaFoldDB" id="A0A915E5G5"/>
<keyword evidence="1" id="KW-1133">Transmembrane helix</keyword>
<dbReference type="WBParaSite" id="jg26395">
    <property type="protein sequence ID" value="jg26395"/>
    <property type="gene ID" value="jg26395"/>
</dbReference>
<name>A0A915E5G5_9BILA</name>
<reference evidence="3" key="1">
    <citation type="submission" date="2022-11" db="UniProtKB">
        <authorList>
            <consortium name="WormBaseParasite"/>
        </authorList>
    </citation>
    <scope>IDENTIFICATION</scope>
</reference>
<proteinExistence type="predicted"/>
<dbReference type="Proteomes" id="UP000887574">
    <property type="component" value="Unplaced"/>
</dbReference>
<evidence type="ECO:0000313" key="3">
    <source>
        <dbReference type="WBParaSite" id="jg26395"/>
    </source>
</evidence>
<keyword evidence="1" id="KW-0472">Membrane</keyword>